<evidence type="ECO:0000256" key="1">
    <source>
        <dbReference type="ARBA" id="ARBA00001946"/>
    </source>
</evidence>
<protein>
    <recommendedName>
        <fullName evidence="2">inorganic diphosphatase</fullName>
        <ecNumber evidence="2">3.6.1.1</ecNumber>
    </recommendedName>
</protein>
<evidence type="ECO:0000313" key="6">
    <source>
        <dbReference type="EMBL" id="BCZ46267.1"/>
    </source>
</evidence>
<gene>
    <name evidence="6" type="ORF">psyc5s11_23340</name>
</gene>
<dbReference type="Pfam" id="PF00719">
    <property type="entry name" value="Pyrophosphatase"/>
    <property type="match status" value="1"/>
</dbReference>
<organism evidence="6 7">
    <name type="scientific">Clostridium gelidum</name>
    <dbReference type="NCBI Taxonomy" id="704125"/>
    <lineage>
        <taxon>Bacteria</taxon>
        <taxon>Bacillati</taxon>
        <taxon>Bacillota</taxon>
        <taxon>Clostridia</taxon>
        <taxon>Eubacteriales</taxon>
        <taxon>Clostridiaceae</taxon>
        <taxon>Clostridium</taxon>
    </lineage>
</organism>
<name>A0ABN6IVS4_9CLOT</name>
<sequence length="89" mass="9841">MEEYLCKKVKVVMDRSLGSKHHNHGFVYPINYGYIPSIVSGDGEEIDVYIIGEFEPLESYEGYVIAIIGSGGCVALPKPKPLCKCKICT</sequence>
<evidence type="ECO:0000313" key="7">
    <source>
        <dbReference type="Proteomes" id="UP000824633"/>
    </source>
</evidence>
<dbReference type="RefSeq" id="WP_224037769.1">
    <property type="nucleotide sequence ID" value="NZ_AP024849.1"/>
</dbReference>
<dbReference type="InterPro" id="IPR008162">
    <property type="entry name" value="Pyrophosphatase"/>
</dbReference>
<dbReference type="EC" id="3.6.1.1" evidence="2"/>
<reference evidence="7" key="1">
    <citation type="submission" date="2021-07" db="EMBL/GenBank/DDBJ databases">
        <title>Complete genome sequencing of a Clostridium isolate.</title>
        <authorList>
            <person name="Ueki A."/>
            <person name="Tonouchi A."/>
        </authorList>
    </citation>
    <scope>NUCLEOTIDE SEQUENCE [LARGE SCALE GENOMIC DNA]</scope>
    <source>
        <strain evidence="7">C5S11</strain>
    </source>
</reference>
<dbReference type="InterPro" id="IPR036649">
    <property type="entry name" value="Pyrophosphatase_sf"/>
</dbReference>
<accession>A0ABN6IVS4</accession>
<dbReference type="EMBL" id="AP024849">
    <property type="protein sequence ID" value="BCZ46267.1"/>
    <property type="molecule type" value="Genomic_DNA"/>
</dbReference>
<evidence type="ECO:0000256" key="5">
    <source>
        <dbReference type="ARBA" id="ARBA00022842"/>
    </source>
</evidence>
<proteinExistence type="predicted"/>
<keyword evidence="7" id="KW-1185">Reference proteome</keyword>
<dbReference type="Gene3D" id="3.90.80.10">
    <property type="entry name" value="Inorganic pyrophosphatase"/>
    <property type="match status" value="1"/>
</dbReference>
<dbReference type="SUPFAM" id="SSF50324">
    <property type="entry name" value="Inorganic pyrophosphatase"/>
    <property type="match status" value="1"/>
</dbReference>
<keyword evidence="3" id="KW-0479">Metal-binding</keyword>
<evidence type="ECO:0000256" key="4">
    <source>
        <dbReference type="ARBA" id="ARBA00022801"/>
    </source>
</evidence>
<keyword evidence="4" id="KW-0378">Hydrolase</keyword>
<keyword evidence="5" id="KW-0460">Magnesium</keyword>
<evidence type="ECO:0000256" key="3">
    <source>
        <dbReference type="ARBA" id="ARBA00022723"/>
    </source>
</evidence>
<dbReference type="Proteomes" id="UP000824633">
    <property type="component" value="Chromosome"/>
</dbReference>
<evidence type="ECO:0000256" key="2">
    <source>
        <dbReference type="ARBA" id="ARBA00012146"/>
    </source>
</evidence>
<comment type="cofactor">
    <cofactor evidence="1">
        <name>Mg(2+)</name>
        <dbReference type="ChEBI" id="CHEBI:18420"/>
    </cofactor>
</comment>